<gene>
    <name evidence="2" type="ORF">H3L94_07055</name>
</gene>
<sequence length="236" mass="27727">MQPQNYRLAKRAPWHLVARHFLFGIISLCVTVWITYKQQVWQWHFDALIHMENTIWLAGIITGFSVWLEEWYRAAKAILDHPGEEKKRPTTGSKYLWTDGATAYFLCFPIALAALVITVFGTVADFLMALPLWGCFAFFRYRLHNEHILYIDYAAEKIAICRFGWFWWKKTDQYALHDFSGITKIEREHSADVLLVGKLNKPDLNFEHIDRSNFRYLAMRALNKLRQATGLPILEK</sequence>
<feature type="transmembrane region" description="Helical" evidence="1">
    <location>
        <begin position="12"/>
        <end position="34"/>
    </location>
</feature>
<organism evidence="2 3">
    <name type="scientific">Neisseria shayeganii</name>
    <dbReference type="NCBI Taxonomy" id="607712"/>
    <lineage>
        <taxon>Bacteria</taxon>
        <taxon>Pseudomonadati</taxon>
        <taxon>Pseudomonadota</taxon>
        <taxon>Betaproteobacteria</taxon>
        <taxon>Neisseriales</taxon>
        <taxon>Neisseriaceae</taxon>
        <taxon>Neisseria</taxon>
    </lineage>
</organism>
<keyword evidence="1" id="KW-0472">Membrane</keyword>
<protein>
    <submittedName>
        <fullName evidence="2">Uncharacterized protein</fullName>
    </submittedName>
</protein>
<evidence type="ECO:0000313" key="3">
    <source>
        <dbReference type="Proteomes" id="UP000514752"/>
    </source>
</evidence>
<dbReference type="RefSeq" id="WP_182121438.1">
    <property type="nucleotide sequence ID" value="NZ_CP059567.1"/>
</dbReference>
<feature type="transmembrane region" description="Helical" evidence="1">
    <location>
        <begin position="95"/>
        <end position="120"/>
    </location>
</feature>
<reference evidence="2 3" key="1">
    <citation type="submission" date="2020-07" db="EMBL/GenBank/DDBJ databases">
        <title>Genomic diversity of species in the Neisseriaceae family.</title>
        <authorList>
            <person name="Vincent A.T."/>
            <person name="Bernet E."/>
            <person name="Veyrier F.J."/>
        </authorList>
    </citation>
    <scope>NUCLEOTIDE SEQUENCE [LARGE SCALE GENOMIC DNA]</scope>
    <source>
        <strain evidence="2 3">DSM 22244</strain>
    </source>
</reference>
<evidence type="ECO:0000256" key="1">
    <source>
        <dbReference type="SAM" id="Phobius"/>
    </source>
</evidence>
<name>A0A7D7SFY0_9NEIS</name>
<keyword evidence="1" id="KW-1133">Transmembrane helix</keyword>
<accession>A0A7D7SFY0</accession>
<dbReference type="Proteomes" id="UP000514752">
    <property type="component" value="Chromosome"/>
</dbReference>
<dbReference type="AlphaFoldDB" id="A0A7D7SFY0"/>
<feature type="transmembrane region" description="Helical" evidence="1">
    <location>
        <begin position="54"/>
        <end position="74"/>
    </location>
</feature>
<keyword evidence="1" id="KW-0812">Transmembrane</keyword>
<proteinExistence type="predicted"/>
<evidence type="ECO:0000313" key="2">
    <source>
        <dbReference type="EMBL" id="QMT39632.1"/>
    </source>
</evidence>
<dbReference type="KEGG" id="nsg:H3L94_07055"/>
<dbReference type="EMBL" id="CP059567">
    <property type="protein sequence ID" value="QMT39632.1"/>
    <property type="molecule type" value="Genomic_DNA"/>
</dbReference>